<dbReference type="InterPro" id="IPR036770">
    <property type="entry name" value="Ankyrin_rpt-contain_sf"/>
</dbReference>
<dbReference type="PANTHER" id="PTHR24128">
    <property type="entry name" value="HOMEOBOX PROTEIN WARIAI"/>
    <property type="match status" value="1"/>
</dbReference>
<dbReference type="Gramene" id="KCW45948">
    <property type="protein sequence ID" value="KCW45948"/>
    <property type="gene ID" value="EUGRSUZ_L00103"/>
</dbReference>
<organism evidence="2">
    <name type="scientific">Eucalyptus grandis</name>
    <name type="common">Flooded gum</name>
    <dbReference type="NCBI Taxonomy" id="71139"/>
    <lineage>
        <taxon>Eukaryota</taxon>
        <taxon>Viridiplantae</taxon>
        <taxon>Streptophyta</taxon>
        <taxon>Embryophyta</taxon>
        <taxon>Tracheophyta</taxon>
        <taxon>Spermatophyta</taxon>
        <taxon>Magnoliopsida</taxon>
        <taxon>eudicotyledons</taxon>
        <taxon>Gunneridae</taxon>
        <taxon>Pentapetalae</taxon>
        <taxon>rosids</taxon>
        <taxon>malvids</taxon>
        <taxon>Myrtales</taxon>
        <taxon>Myrtaceae</taxon>
        <taxon>Myrtoideae</taxon>
        <taxon>Eucalypteae</taxon>
        <taxon>Eucalyptus</taxon>
    </lineage>
</organism>
<dbReference type="PROSITE" id="PS50088">
    <property type="entry name" value="ANK_REPEAT"/>
    <property type="match status" value="1"/>
</dbReference>
<evidence type="ECO:0000313" key="2">
    <source>
        <dbReference type="EMBL" id="KCW45948.1"/>
    </source>
</evidence>
<dbReference type="SUPFAM" id="SSF48403">
    <property type="entry name" value="Ankyrin repeat"/>
    <property type="match status" value="1"/>
</dbReference>
<protein>
    <submittedName>
        <fullName evidence="2">Uncharacterized protein</fullName>
    </submittedName>
</protein>
<gene>
    <name evidence="2" type="ORF">EUGRSUZ_L00103</name>
</gene>
<name>A0A058ZVZ7_EUCGR</name>
<sequence>MDTRLQQAIDHDDVDELYRLIEQDQDLLDQGSRGPFPNTPLHYAVDEGKTKVAMEIAILNSPMHLALQKKHYDIVRALITLNPELIRVRGRGWITPLHFVSREMGENEQENVELLDLLAEFLSAYKSSVEDLTSQCETAVHIAVKNYNIKAFKVLFGWLKRAYMTEILDWKDQDGNNVLHIAASQNQPEIIKLLIGYTKINAKNFQDETALEIFQANPIGNQDVVKMLCRRRCLARLFTPTLSLSQFFSTELTFFETHASFFGIQDKSTHKIILLVSTLIATATY</sequence>
<dbReference type="InterPro" id="IPR002110">
    <property type="entry name" value="Ankyrin_rpt"/>
</dbReference>
<dbReference type="EMBL" id="KK198766">
    <property type="protein sequence ID" value="KCW45948.1"/>
    <property type="molecule type" value="Genomic_DNA"/>
</dbReference>
<dbReference type="Gene3D" id="1.25.40.20">
    <property type="entry name" value="Ankyrin repeat-containing domain"/>
    <property type="match status" value="1"/>
</dbReference>
<accession>A0A058ZVZ7</accession>
<dbReference type="PROSITE" id="PS50297">
    <property type="entry name" value="ANK_REP_REGION"/>
    <property type="match status" value="1"/>
</dbReference>
<feature type="repeat" description="ANK" evidence="1">
    <location>
        <begin position="174"/>
        <end position="195"/>
    </location>
</feature>
<proteinExistence type="predicted"/>
<dbReference type="AlphaFoldDB" id="A0A058ZVZ7"/>
<dbReference type="PANTHER" id="PTHR24128:SF24">
    <property type="entry name" value="ANKYRIN REPEAT PROTEIN"/>
    <property type="match status" value="1"/>
</dbReference>
<dbReference type="STRING" id="71139.A0A058ZVZ7"/>
<dbReference type="Pfam" id="PF12796">
    <property type="entry name" value="Ank_2"/>
    <property type="match status" value="2"/>
</dbReference>
<keyword evidence="1" id="KW-0040">ANK repeat</keyword>
<dbReference type="InParanoid" id="A0A058ZVZ7"/>
<dbReference type="SMART" id="SM00248">
    <property type="entry name" value="ANK"/>
    <property type="match status" value="2"/>
</dbReference>
<dbReference type="FunCoup" id="A0A058ZVZ7">
    <property type="interactions" value="177"/>
</dbReference>
<evidence type="ECO:0000256" key="1">
    <source>
        <dbReference type="PROSITE-ProRule" id="PRU00023"/>
    </source>
</evidence>
<reference evidence="2" key="1">
    <citation type="submission" date="2013-07" db="EMBL/GenBank/DDBJ databases">
        <title>The genome of Eucalyptus grandis.</title>
        <authorList>
            <person name="Schmutz J."/>
            <person name="Hayes R."/>
            <person name="Myburg A."/>
            <person name="Tuskan G."/>
            <person name="Grattapaglia D."/>
            <person name="Rokhsar D.S."/>
        </authorList>
    </citation>
    <scope>NUCLEOTIDE SEQUENCE</scope>
    <source>
        <tissue evidence="2">Leaf extractions</tissue>
    </source>
</reference>